<dbReference type="Proteomes" id="UP000030663">
    <property type="component" value="Unassembled WGS sequence"/>
</dbReference>
<protein>
    <submittedName>
        <fullName evidence="1">Uncharacterized protein</fullName>
    </submittedName>
</protein>
<organism evidence="1 2">
    <name type="scientific">Fusarium oxysporum f. sp. raphani 54005</name>
    <dbReference type="NCBI Taxonomy" id="1089458"/>
    <lineage>
        <taxon>Eukaryota</taxon>
        <taxon>Fungi</taxon>
        <taxon>Dikarya</taxon>
        <taxon>Ascomycota</taxon>
        <taxon>Pezizomycotina</taxon>
        <taxon>Sordariomycetes</taxon>
        <taxon>Hypocreomycetidae</taxon>
        <taxon>Hypocreales</taxon>
        <taxon>Nectriaceae</taxon>
        <taxon>Fusarium</taxon>
        <taxon>Fusarium oxysporum species complex</taxon>
    </lineage>
</organism>
<keyword evidence="2" id="KW-1185">Reference proteome</keyword>
<dbReference type="AlphaFoldDB" id="X0B222"/>
<evidence type="ECO:0000313" key="1">
    <source>
        <dbReference type="EMBL" id="EXK75786.1"/>
    </source>
</evidence>
<reference evidence="1 2" key="1">
    <citation type="submission" date="2011-11" db="EMBL/GenBank/DDBJ databases">
        <title>The Genome Sequence of Fusarium oxysporum PHW815.</title>
        <authorList>
            <consortium name="The Broad Institute Genome Sequencing Platform"/>
            <person name="Ma L.-J."/>
            <person name="Gale L.R."/>
            <person name="Schwartz D.C."/>
            <person name="Zhou S."/>
            <person name="Corby-Kistler H."/>
            <person name="Young S.K."/>
            <person name="Zeng Q."/>
            <person name="Gargeya S."/>
            <person name="Fitzgerald M."/>
            <person name="Haas B."/>
            <person name="Abouelleil A."/>
            <person name="Alvarado L."/>
            <person name="Arachchi H.M."/>
            <person name="Berlin A."/>
            <person name="Brown A."/>
            <person name="Chapman S.B."/>
            <person name="Chen Z."/>
            <person name="Dunbar C."/>
            <person name="Freedman E."/>
            <person name="Gearin G."/>
            <person name="Goldberg J."/>
            <person name="Griggs A."/>
            <person name="Gujja S."/>
            <person name="Heiman D."/>
            <person name="Howarth C."/>
            <person name="Larson L."/>
            <person name="Lui A."/>
            <person name="MacDonald P.J.P."/>
            <person name="Montmayeur A."/>
            <person name="Murphy C."/>
            <person name="Neiman D."/>
            <person name="Pearson M."/>
            <person name="Priest M."/>
            <person name="Roberts A."/>
            <person name="Saif S."/>
            <person name="Shea T."/>
            <person name="Shenoy N."/>
            <person name="Sisk P."/>
            <person name="Stolte C."/>
            <person name="Sykes S."/>
            <person name="Wortman J."/>
            <person name="Nusbaum C."/>
            <person name="Birren B."/>
        </authorList>
    </citation>
    <scope>NUCLEOTIDE SEQUENCE [LARGE SCALE GENOMIC DNA]</scope>
    <source>
        <strain evidence="1 2">54005</strain>
    </source>
</reference>
<dbReference type="HOGENOM" id="CLU_3335655_0_0_1"/>
<name>X0B222_FUSOX</name>
<sequence>MIHSWPGAWTQSYMLHSWPGTSQGASTNCLEHVETRPK</sequence>
<proteinExistence type="predicted"/>
<accession>X0B222</accession>
<gene>
    <name evidence="1" type="ORF">FOQG_19449</name>
</gene>
<dbReference type="EMBL" id="KI979815">
    <property type="protein sequence ID" value="EXK75786.1"/>
    <property type="molecule type" value="Genomic_DNA"/>
</dbReference>
<evidence type="ECO:0000313" key="2">
    <source>
        <dbReference type="Proteomes" id="UP000030663"/>
    </source>
</evidence>